<sequence>MIALATPAIAQTDQISTESQSAPRYGDIVSHVLEAPLVIDATIRSAVEIRGDETVGLQPGYARFYVEADVSALIRGSSAIPPRVGFVTDVPRDSRGRAPRLKGMRTILFARPVSGRPTMVQLTRVDSMRSWSPALDSMVRDIARAVVDPAAPPAITGIGNAFHVPGTLPGEGETQIFLNTESGAPVSLQILRRPRQEPRWSVSLGDIVDDSAGPPAPETLLWYRLACGLPAELPAASLASETAANAQTAREDYRFVLTQLGPCLR</sequence>
<organism evidence="1 2">
    <name type="scientific">Stakelama tenebrarum</name>
    <dbReference type="NCBI Taxonomy" id="2711215"/>
    <lineage>
        <taxon>Bacteria</taxon>
        <taxon>Pseudomonadati</taxon>
        <taxon>Pseudomonadota</taxon>
        <taxon>Alphaproteobacteria</taxon>
        <taxon>Sphingomonadales</taxon>
        <taxon>Sphingomonadaceae</taxon>
        <taxon>Stakelama</taxon>
    </lineage>
</organism>
<reference evidence="1 2" key="1">
    <citation type="submission" date="2020-02" db="EMBL/GenBank/DDBJ databases">
        <authorList>
            <person name="Zheng R.K."/>
            <person name="Sun C.M."/>
        </authorList>
    </citation>
    <scope>NUCLEOTIDE SEQUENCE [LARGE SCALE GENOMIC DNA]</scope>
    <source>
        <strain evidence="2">zrk23</strain>
    </source>
</reference>
<proteinExistence type="predicted"/>
<dbReference type="AlphaFoldDB" id="A0A6G6YAE0"/>
<name>A0A6G6YAE0_9SPHN</name>
<evidence type="ECO:0000313" key="2">
    <source>
        <dbReference type="Proteomes" id="UP000501568"/>
    </source>
</evidence>
<dbReference type="Proteomes" id="UP000501568">
    <property type="component" value="Chromosome"/>
</dbReference>
<protein>
    <submittedName>
        <fullName evidence="1">Uncharacterized protein</fullName>
    </submittedName>
</protein>
<dbReference type="EMBL" id="CP049109">
    <property type="protein sequence ID" value="QIG81870.1"/>
    <property type="molecule type" value="Genomic_DNA"/>
</dbReference>
<dbReference type="KEGG" id="spzr:G5C33_08995"/>
<evidence type="ECO:0000313" key="1">
    <source>
        <dbReference type="EMBL" id="QIG81870.1"/>
    </source>
</evidence>
<gene>
    <name evidence="1" type="ORF">G5C33_08995</name>
</gene>
<accession>A0A6G6YAE0</accession>
<keyword evidence="2" id="KW-1185">Reference proteome</keyword>